<name>A0AAD3P8L0_NEPGR</name>
<dbReference type="AlphaFoldDB" id="A0AAD3P8L0"/>
<gene>
    <name evidence="2" type="ORF">Nepgr_001486</name>
</gene>
<sequence length="232" mass="25759">MLVEIKTEVVLEVKNLKPAANPHLVAYLESDISYSTNLFASELPYFTISSNSKSIGTTTVAELFIQLVHRLKALVEYFRMGLDCFFTVWFVVRKIWIFGGHSSSSEAPNLHRLCIVFLIFCCIGYAIPFILCAKICCCLPCTVSVPGFGEDLNPAKGAAVELINALPTYKFKFKKNRNGDNMGASEFGVMAVGTEKERVISGEDAVRFQGISSSFNDVCFCRSYFLNSAFMT</sequence>
<keyword evidence="3" id="KW-1185">Reference proteome</keyword>
<dbReference type="Proteomes" id="UP001279734">
    <property type="component" value="Unassembled WGS sequence"/>
</dbReference>
<comment type="caution">
    <text evidence="2">The sequence shown here is derived from an EMBL/GenBank/DDBJ whole genome shotgun (WGS) entry which is preliminary data.</text>
</comment>
<evidence type="ECO:0000256" key="1">
    <source>
        <dbReference type="SAM" id="Phobius"/>
    </source>
</evidence>
<feature type="transmembrane region" description="Helical" evidence="1">
    <location>
        <begin position="77"/>
        <end position="98"/>
    </location>
</feature>
<proteinExistence type="predicted"/>
<dbReference type="PANTHER" id="PTHR46225">
    <property type="entry name" value="C3H4 TYPE ZINC FINGER PROTEIN"/>
    <property type="match status" value="1"/>
</dbReference>
<accession>A0AAD3P8L0</accession>
<keyword evidence="1" id="KW-1133">Transmembrane helix</keyword>
<keyword evidence="1" id="KW-0812">Transmembrane</keyword>
<feature type="transmembrane region" description="Helical" evidence="1">
    <location>
        <begin position="110"/>
        <end position="131"/>
    </location>
</feature>
<dbReference type="PANTHER" id="PTHR46225:SF2">
    <property type="entry name" value="C3H4 TYPE ZINC FINGER PROTEIN"/>
    <property type="match status" value="1"/>
</dbReference>
<evidence type="ECO:0000313" key="3">
    <source>
        <dbReference type="Proteomes" id="UP001279734"/>
    </source>
</evidence>
<reference evidence="2" key="1">
    <citation type="submission" date="2023-05" db="EMBL/GenBank/DDBJ databases">
        <title>Nepenthes gracilis genome sequencing.</title>
        <authorList>
            <person name="Fukushima K."/>
        </authorList>
    </citation>
    <scope>NUCLEOTIDE SEQUENCE</scope>
    <source>
        <strain evidence="2">SING2019-196</strain>
    </source>
</reference>
<keyword evidence="1" id="KW-0472">Membrane</keyword>
<organism evidence="2 3">
    <name type="scientific">Nepenthes gracilis</name>
    <name type="common">Slender pitcher plant</name>
    <dbReference type="NCBI Taxonomy" id="150966"/>
    <lineage>
        <taxon>Eukaryota</taxon>
        <taxon>Viridiplantae</taxon>
        <taxon>Streptophyta</taxon>
        <taxon>Embryophyta</taxon>
        <taxon>Tracheophyta</taxon>
        <taxon>Spermatophyta</taxon>
        <taxon>Magnoliopsida</taxon>
        <taxon>eudicotyledons</taxon>
        <taxon>Gunneridae</taxon>
        <taxon>Pentapetalae</taxon>
        <taxon>Caryophyllales</taxon>
        <taxon>Nepenthaceae</taxon>
        <taxon>Nepenthes</taxon>
    </lineage>
</organism>
<evidence type="ECO:0000313" key="2">
    <source>
        <dbReference type="EMBL" id="GMG99646.1"/>
    </source>
</evidence>
<dbReference type="EMBL" id="BSYO01000001">
    <property type="protein sequence ID" value="GMG99646.1"/>
    <property type="molecule type" value="Genomic_DNA"/>
</dbReference>
<protein>
    <submittedName>
        <fullName evidence="2">Uncharacterized protein</fullName>
    </submittedName>
</protein>